<organism evidence="4 5">
    <name type="scientific">Puccinia graminis f. sp. tritici</name>
    <dbReference type="NCBI Taxonomy" id="56615"/>
    <lineage>
        <taxon>Eukaryota</taxon>
        <taxon>Fungi</taxon>
        <taxon>Dikarya</taxon>
        <taxon>Basidiomycota</taxon>
        <taxon>Pucciniomycotina</taxon>
        <taxon>Pucciniomycetes</taxon>
        <taxon>Pucciniales</taxon>
        <taxon>Pucciniaceae</taxon>
        <taxon>Puccinia</taxon>
    </lineage>
</organism>
<reference evidence="4 5" key="1">
    <citation type="submission" date="2019-05" db="EMBL/GenBank/DDBJ databases">
        <title>Emergence of the Ug99 lineage of the wheat stem rust pathogen through somatic hybridization.</title>
        <authorList>
            <person name="Li F."/>
            <person name="Upadhyaya N.M."/>
            <person name="Sperschneider J."/>
            <person name="Matny O."/>
            <person name="Nguyen-Phuc H."/>
            <person name="Mago R."/>
            <person name="Raley C."/>
            <person name="Miller M.E."/>
            <person name="Silverstein K.A.T."/>
            <person name="Henningsen E."/>
            <person name="Hirsch C.D."/>
            <person name="Visser B."/>
            <person name="Pretorius Z.A."/>
            <person name="Steffenson B.J."/>
            <person name="Schwessinger B."/>
            <person name="Dodds P.N."/>
            <person name="Figueroa M."/>
        </authorList>
    </citation>
    <scope>NUCLEOTIDE SEQUENCE [LARGE SCALE GENOMIC DNA]</scope>
    <source>
        <strain evidence="4 5">Ug99</strain>
    </source>
</reference>
<dbReference type="Gene3D" id="2.40.50.140">
    <property type="entry name" value="Nucleic acid-binding proteins"/>
    <property type="match status" value="1"/>
</dbReference>
<evidence type="ECO:0008006" key="6">
    <source>
        <dbReference type="Google" id="ProtNLM"/>
    </source>
</evidence>
<dbReference type="GO" id="GO:0030490">
    <property type="term" value="P:maturation of SSU-rRNA"/>
    <property type="evidence" value="ECO:0007669"/>
    <property type="project" value="TreeGrafter"/>
</dbReference>
<gene>
    <name evidence="4" type="ORF">PGTUg99_033266</name>
</gene>
<sequence length="113" mass="12705">MYQLAGRIPFRRSSGRDHAIAPFTGRPLWSALKLVVNIEPATQPHPSTTNQSIVLLHHVRVLGRTGSRGSVTQCRVEFMDDSSRSIIRNVKGAVRKSDMLSLLESEREARRLQ</sequence>
<name>A0A5B0P4Q1_PUCGR</name>
<dbReference type="InterPro" id="IPR000289">
    <property type="entry name" value="Ribosomal_eS28"/>
</dbReference>
<dbReference type="GO" id="GO:0003735">
    <property type="term" value="F:structural constituent of ribosome"/>
    <property type="evidence" value="ECO:0007669"/>
    <property type="project" value="InterPro"/>
</dbReference>
<keyword evidence="3" id="KW-0687">Ribonucleoprotein</keyword>
<evidence type="ECO:0000256" key="3">
    <source>
        <dbReference type="ARBA" id="ARBA00023274"/>
    </source>
</evidence>
<dbReference type="GO" id="GO:0000028">
    <property type="term" value="P:ribosomal small subunit assembly"/>
    <property type="evidence" value="ECO:0007669"/>
    <property type="project" value="TreeGrafter"/>
</dbReference>
<dbReference type="GO" id="GO:0022627">
    <property type="term" value="C:cytosolic small ribosomal subunit"/>
    <property type="evidence" value="ECO:0007669"/>
    <property type="project" value="TreeGrafter"/>
</dbReference>
<evidence type="ECO:0000313" key="5">
    <source>
        <dbReference type="Proteomes" id="UP000325313"/>
    </source>
</evidence>
<dbReference type="PANTHER" id="PTHR10769:SF3">
    <property type="entry name" value="SMALL RIBOSOMAL SUBUNIT PROTEIN ES28"/>
    <property type="match status" value="1"/>
</dbReference>
<dbReference type="EMBL" id="VDEP01000371">
    <property type="protein sequence ID" value="KAA1095832.1"/>
    <property type="molecule type" value="Genomic_DNA"/>
</dbReference>
<comment type="caution">
    <text evidence="4">The sequence shown here is derived from an EMBL/GenBank/DDBJ whole genome shotgun (WGS) entry which is preliminary data.</text>
</comment>
<evidence type="ECO:0000313" key="4">
    <source>
        <dbReference type="EMBL" id="KAA1095832.1"/>
    </source>
</evidence>
<dbReference type="PANTHER" id="PTHR10769">
    <property type="entry name" value="40S RIBOSOMAL PROTEIN S28"/>
    <property type="match status" value="1"/>
</dbReference>
<dbReference type="PROSITE" id="PS00961">
    <property type="entry name" value="RIBOSOMAL_S28E"/>
    <property type="match status" value="1"/>
</dbReference>
<dbReference type="InterPro" id="IPR028626">
    <property type="entry name" value="Ribosomal_eS28_CS"/>
</dbReference>
<proteinExistence type="inferred from homology"/>
<dbReference type="FunFam" id="2.40.50.140:FF:000180">
    <property type="entry name" value="40S ribosomal protein S28e"/>
    <property type="match status" value="1"/>
</dbReference>
<dbReference type="Proteomes" id="UP000325313">
    <property type="component" value="Unassembled WGS sequence"/>
</dbReference>
<dbReference type="SUPFAM" id="SSF50249">
    <property type="entry name" value="Nucleic acid-binding proteins"/>
    <property type="match status" value="1"/>
</dbReference>
<accession>A0A5B0P4Q1</accession>
<evidence type="ECO:0000256" key="2">
    <source>
        <dbReference type="ARBA" id="ARBA00022980"/>
    </source>
</evidence>
<dbReference type="GO" id="GO:0006412">
    <property type="term" value="P:translation"/>
    <property type="evidence" value="ECO:0007669"/>
    <property type="project" value="InterPro"/>
</dbReference>
<dbReference type="InterPro" id="IPR012340">
    <property type="entry name" value="NA-bd_OB-fold"/>
</dbReference>
<dbReference type="Pfam" id="PF01200">
    <property type="entry name" value="Ribosomal_S28e"/>
    <property type="match status" value="1"/>
</dbReference>
<dbReference type="CDD" id="cd04457">
    <property type="entry name" value="S1_S28E"/>
    <property type="match status" value="1"/>
</dbReference>
<dbReference type="AlphaFoldDB" id="A0A5B0P4Q1"/>
<evidence type="ECO:0000256" key="1">
    <source>
        <dbReference type="ARBA" id="ARBA00005943"/>
    </source>
</evidence>
<protein>
    <recommendedName>
        <fullName evidence="6">40S ribosomal protein S28</fullName>
    </recommendedName>
</protein>
<keyword evidence="2" id="KW-0689">Ribosomal protein</keyword>
<comment type="similarity">
    <text evidence="1">Belongs to the eukaryotic ribosomal protein eS28 family.</text>
</comment>